<dbReference type="EMBL" id="CACVBS010000039">
    <property type="protein sequence ID" value="CAA7263483.1"/>
    <property type="molecule type" value="Genomic_DNA"/>
</dbReference>
<sequence length="243" mass="25696">MSILLVIPSSSLLLPSISQAHITSSYTIEMGSSHSTQAVLSERVSSTVTETPQITAKDVQTSTSSTQSGLETSCTGTSGEPQSKEPMGSPKQPSDKYKVHFPRWEGAVRDSEPVASNTSVVTPNPSVDGKSDRRAATPGEGGLETACEPRSQSSTGSRNTAESGHKEGDERMANPSSEIGGIVDKGAPGLDRTGNVDREDHEEHEAEEADGSDDSGEDTDDSDFPVWTGPRPCCHSHCVPRQK</sequence>
<feature type="compositionally biased region" description="Basic and acidic residues" evidence="1">
    <location>
        <begin position="163"/>
        <end position="172"/>
    </location>
</feature>
<feature type="compositionally biased region" description="Polar residues" evidence="1">
    <location>
        <begin position="114"/>
        <end position="125"/>
    </location>
</feature>
<feature type="compositionally biased region" description="Basic and acidic residues" evidence="1">
    <location>
        <begin position="194"/>
        <end position="204"/>
    </location>
</feature>
<evidence type="ECO:0000313" key="3">
    <source>
        <dbReference type="EMBL" id="CAA7263483.1"/>
    </source>
</evidence>
<feature type="signal peptide" evidence="2">
    <location>
        <begin position="1"/>
        <end position="20"/>
    </location>
</feature>
<accession>A0A8S0WJ29</accession>
<feature type="compositionally biased region" description="Basic and acidic residues" evidence="1">
    <location>
        <begin position="93"/>
        <end position="112"/>
    </location>
</feature>
<gene>
    <name evidence="3" type="ORF">AAE3_LOCUS5560</name>
</gene>
<comment type="caution">
    <text evidence="3">The sequence shown here is derived from an EMBL/GenBank/DDBJ whole genome shotgun (WGS) entry which is preliminary data.</text>
</comment>
<dbReference type="Proteomes" id="UP000467700">
    <property type="component" value="Unassembled WGS sequence"/>
</dbReference>
<evidence type="ECO:0000313" key="4">
    <source>
        <dbReference type="Proteomes" id="UP000467700"/>
    </source>
</evidence>
<feature type="compositionally biased region" description="Polar residues" evidence="1">
    <location>
        <begin position="150"/>
        <end position="162"/>
    </location>
</feature>
<keyword evidence="4" id="KW-1185">Reference proteome</keyword>
<reference evidence="3 4" key="1">
    <citation type="submission" date="2020-01" db="EMBL/GenBank/DDBJ databases">
        <authorList>
            <person name="Gupta K D."/>
        </authorList>
    </citation>
    <scope>NUCLEOTIDE SEQUENCE [LARGE SCALE GENOMIC DNA]</scope>
</reference>
<proteinExistence type="predicted"/>
<evidence type="ECO:0000256" key="2">
    <source>
        <dbReference type="SAM" id="SignalP"/>
    </source>
</evidence>
<dbReference type="OrthoDB" id="10544465at2759"/>
<organism evidence="3 4">
    <name type="scientific">Cyclocybe aegerita</name>
    <name type="common">Black poplar mushroom</name>
    <name type="synonym">Agrocybe aegerita</name>
    <dbReference type="NCBI Taxonomy" id="1973307"/>
    <lineage>
        <taxon>Eukaryota</taxon>
        <taxon>Fungi</taxon>
        <taxon>Dikarya</taxon>
        <taxon>Basidiomycota</taxon>
        <taxon>Agaricomycotina</taxon>
        <taxon>Agaricomycetes</taxon>
        <taxon>Agaricomycetidae</taxon>
        <taxon>Agaricales</taxon>
        <taxon>Agaricineae</taxon>
        <taxon>Bolbitiaceae</taxon>
        <taxon>Cyclocybe</taxon>
    </lineage>
</organism>
<protein>
    <submittedName>
        <fullName evidence="3">Uncharacterized protein</fullName>
    </submittedName>
</protein>
<feature type="region of interest" description="Disordered" evidence="1">
    <location>
        <begin position="39"/>
        <end position="243"/>
    </location>
</feature>
<dbReference type="AlphaFoldDB" id="A0A8S0WJ29"/>
<name>A0A8S0WJ29_CYCAE</name>
<feature type="chain" id="PRO_5035764843" evidence="2">
    <location>
        <begin position="21"/>
        <end position="243"/>
    </location>
</feature>
<keyword evidence="2" id="KW-0732">Signal</keyword>
<evidence type="ECO:0000256" key="1">
    <source>
        <dbReference type="SAM" id="MobiDB-lite"/>
    </source>
</evidence>
<feature type="compositionally biased region" description="Polar residues" evidence="1">
    <location>
        <begin position="39"/>
        <end position="81"/>
    </location>
</feature>
<feature type="compositionally biased region" description="Acidic residues" evidence="1">
    <location>
        <begin position="205"/>
        <end position="223"/>
    </location>
</feature>